<dbReference type="Proteomes" id="UP000664303">
    <property type="component" value="Unassembled WGS sequence"/>
</dbReference>
<keyword evidence="1" id="KW-0285">Flavoprotein</keyword>
<dbReference type="RefSeq" id="WP_206560819.1">
    <property type="nucleotide sequence ID" value="NZ_JAFKCZ010000008.1"/>
</dbReference>
<gene>
    <name evidence="4" type="ORF">JYP50_12255</name>
</gene>
<keyword evidence="2" id="KW-0560">Oxidoreductase</keyword>
<name>A0A939IKJ0_9GAMM</name>
<sequence>MWKPPQRIKYTAVEEDWPSASEAAASRLFSPLRAGPLTLDQRTWIPAMVPWRSNEEGEVTADVLQWYERFARGKPGAIVVEATGIRDIPSGPLLRIGDDRYIPGLKKLVDVVREASEGQTRLLIQIIDFLPIRRRPDPEKFLRRFLAVGDHHRQALDLPGADEAAVREALLALEPGALQAALTPKEWEDMQMGYRERVTDTHIPGVADLPRTLPGLFADAARRAEEAGFDGVELHYAHAYTMASFLSATNTREDGYGGAREGRVRLPLEVYRAVREATGDQFAVGCRFLSDEIIDGGNRVDDACYFARCFAEAGMDFLSLSRGGKFDDAKQPKVGWAAYPYTGQSGYECMPGYISDEQGPFGRNIEPVAAIRQTLQAHQLDIPVVVAGGIFGFKAAEDILREDKADIIGFARQALADPDWFEKVRTGYGPQVIVCRYSNYCEGLDQKHKQVTCELWDREQLDEPGVALTVDGKRRMVAPAWKPR</sequence>
<comment type="caution">
    <text evidence="4">The sequence shown here is derived from an EMBL/GenBank/DDBJ whole genome shotgun (WGS) entry which is preliminary data.</text>
</comment>
<evidence type="ECO:0000313" key="4">
    <source>
        <dbReference type="EMBL" id="MBN7797371.1"/>
    </source>
</evidence>
<feature type="domain" description="NADH:flavin oxidoreductase/NADH oxidase N-terminal" evidence="3">
    <location>
        <begin position="217"/>
        <end position="427"/>
    </location>
</feature>
<dbReference type="InterPro" id="IPR051799">
    <property type="entry name" value="NADH_flavin_oxidoreductase"/>
</dbReference>
<dbReference type="InterPro" id="IPR013785">
    <property type="entry name" value="Aldolase_TIM"/>
</dbReference>
<dbReference type="AlphaFoldDB" id="A0A939IKJ0"/>
<protein>
    <submittedName>
        <fullName evidence="4">NADH:flavin oxidoreductase</fullName>
    </submittedName>
</protein>
<dbReference type="GO" id="GO:0010181">
    <property type="term" value="F:FMN binding"/>
    <property type="evidence" value="ECO:0007669"/>
    <property type="project" value="InterPro"/>
</dbReference>
<proteinExistence type="predicted"/>
<reference evidence="4" key="1">
    <citation type="submission" date="2021-02" db="EMBL/GenBank/DDBJ databases">
        <title>PHA producing bacteria isolated from coastal sediment in Guangdong, Shenzhen.</title>
        <authorList>
            <person name="Zheng W."/>
            <person name="Yu S."/>
            <person name="Huang Y."/>
        </authorList>
    </citation>
    <scope>NUCLEOTIDE SEQUENCE</scope>
    <source>
        <strain evidence="4">TN14-10</strain>
    </source>
</reference>
<organism evidence="4 5">
    <name type="scientific">Parahaliea mediterranea</name>
    <dbReference type="NCBI Taxonomy" id="651086"/>
    <lineage>
        <taxon>Bacteria</taxon>
        <taxon>Pseudomonadati</taxon>
        <taxon>Pseudomonadota</taxon>
        <taxon>Gammaproteobacteria</taxon>
        <taxon>Cellvibrionales</taxon>
        <taxon>Halieaceae</taxon>
        <taxon>Parahaliea</taxon>
    </lineage>
</organism>
<dbReference type="PANTHER" id="PTHR43656">
    <property type="entry name" value="BINDING OXIDOREDUCTASE, PUTATIVE (AFU_ORTHOLOGUE AFUA_2G08260)-RELATED"/>
    <property type="match status" value="1"/>
</dbReference>
<evidence type="ECO:0000259" key="3">
    <source>
        <dbReference type="Pfam" id="PF00724"/>
    </source>
</evidence>
<dbReference type="PANTHER" id="PTHR43656:SF2">
    <property type="entry name" value="BINDING OXIDOREDUCTASE, PUTATIVE (AFU_ORTHOLOGUE AFUA_2G08260)-RELATED"/>
    <property type="match status" value="1"/>
</dbReference>
<dbReference type="SUPFAM" id="SSF51395">
    <property type="entry name" value="FMN-linked oxidoreductases"/>
    <property type="match status" value="1"/>
</dbReference>
<dbReference type="GO" id="GO:0016491">
    <property type="term" value="F:oxidoreductase activity"/>
    <property type="evidence" value="ECO:0007669"/>
    <property type="project" value="UniProtKB-KW"/>
</dbReference>
<dbReference type="Gene3D" id="3.20.20.70">
    <property type="entry name" value="Aldolase class I"/>
    <property type="match status" value="1"/>
</dbReference>
<dbReference type="Pfam" id="PF00724">
    <property type="entry name" value="Oxidored_FMN"/>
    <property type="match status" value="1"/>
</dbReference>
<evidence type="ECO:0000313" key="5">
    <source>
        <dbReference type="Proteomes" id="UP000664303"/>
    </source>
</evidence>
<evidence type="ECO:0000256" key="1">
    <source>
        <dbReference type="ARBA" id="ARBA00022630"/>
    </source>
</evidence>
<dbReference type="CDD" id="cd02803">
    <property type="entry name" value="OYE_like_FMN_family"/>
    <property type="match status" value="1"/>
</dbReference>
<accession>A0A939IKJ0</accession>
<evidence type="ECO:0000256" key="2">
    <source>
        <dbReference type="ARBA" id="ARBA00023002"/>
    </source>
</evidence>
<dbReference type="InterPro" id="IPR001155">
    <property type="entry name" value="OxRdtase_FMN_N"/>
</dbReference>
<keyword evidence="5" id="KW-1185">Reference proteome</keyword>
<dbReference type="EMBL" id="JAFKCZ010000008">
    <property type="protein sequence ID" value="MBN7797371.1"/>
    <property type="molecule type" value="Genomic_DNA"/>
</dbReference>